<keyword evidence="3" id="KW-0010">Activator</keyword>
<evidence type="ECO:0000256" key="2">
    <source>
        <dbReference type="ARBA" id="ARBA00023125"/>
    </source>
</evidence>
<protein>
    <submittedName>
        <fullName evidence="6">AraC family transcriptional regulator</fullName>
    </submittedName>
</protein>
<dbReference type="InterPro" id="IPR018060">
    <property type="entry name" value="HTH_AraC"/>
</dbReference>
<evidence type="ECO:0000259" key="5">
    <source>
        <dbReference type="PROSITE" id="PS01124"/>
    </source>
</evidence>
<dbReference type="CDD" id="cd06999">
    <property type="entry name" value="cupin_HpaA-like_N"/>
    <property type="match status" value="1"/>
</dbReference>
<dbReference type="InterPro" id="IPR020449">
    <property type="entry name" value="Tscrpt_reg_AraC-type_HTH"/>
</dbReference>
<dbReference type="InterPro" id="IPR009057">
    <property type="entry name" value="Homeodomain-like_sf"/>
</dbReference>
<keyword evidence="4" id="KW-0804">Transcription</keyword>
<comment type="caution">
    <text evidence="6">The sequence shown here is derived from an EMBL/GenBank/DDBJ whole genome shotgun (WGS) entry which is preliminary data.</text>
</comment>
<dbReference type="Gene3D" id="1.10.10.60">
    <property type="entry name" value="Homeodomain-like"/>
    <property type="match status" value="1"/>
</dbReference>
<dbReference type="Pfam" id="PF12833">
    <property type="entry name" value="HTH_18"/>
    <property type="match status" value="1"/>
</dbReference>
<dbReference type="Pfam" id="PF02311">
    <property type="entry name" value="AraC_binding"/>
    <property type="match status" value="1"/>
</dbReference>
<reference evidence="7" key="1">
    <citation type="submission" date="2017-06" db="EMBL/GenBank/DDBJ databases">
        <title>Herbaspirillum phytohormonus sp. nov., isolated from the root nodule of Robinia pseudoacacia in lead-zinc mine.</title>
        <authorList>
            <person name="Fan M."/>
            <person name="Lin Y."/>
        </authorList>
    </citation>
    <scope>NUCLEOTIDE SEQUENCE [LARGE SCALE GENOMIC DNA]</scope>
    <source>
        <strain evidence="7">SC-089</strain>
    </source>
</reference>
<accession>A0A225M536</accession>
<dbReference type="AlphaFoldDB" id="A0A225M536"/>
<dbReference type="InterPro" id="IPR014710">
    <property type="entry name" value="RmlC-like_jellyroll"/>
</dbReference>
<sequence length="295" mass="33675">MRKIDVPTYELYGEHRLWQTPDLVHCESIADRSRLHDWRIRPHRHHGLLQWLYLRRGRARVVLDDLRLEISGGRVVVAPQLCVHGYEFSAEAQGSVVTMAYPLIERLSRDADQTWSALAAPGVYKMGRSADDAHAAMAFAAVAREYPGRAAHRSLLLEAALTSILVWLERHAARSVAERGAQSSGQRHFRRYRQLVDEHYADHWPIERYAAQLGITAAHLNALCRQWAERSALDLVHERIVLEARRSLVYTSMTVSVVSYSLGFADPAYFTRFFKRRVGVSPREFRLRGPGRASA</sequence>
<dbReference type="Proteomes" id="UP000214603">
    <property type="component" value="Unassembled WGS sequence"/>
</dbReference>
<name>A0A225M536_9BURK</name>
<dbReference type="PROSITE" id="PS01124">
    <property type="entry name" value="HTH_ARAC_FAMILY_2"/>
    <property type="match status" value="1"/>
</dbReference>
<dbReference type="InterPro" id="IPR003313">
    <property type="entry name" value="AraC-bd"/>
</dbReference>
<dbReference type="EMBL" id="NJIH01000011">
    <property type="protein sequence ID" value="OWT56236.1"/>
    <property type="molecule type" value="Genomic_DNA"/>
</dbReference>
<keyword evidence="1" id="KW-0805">Transcription regulation</keyword>
<evidence type="ECO:0000256" key="1">
    <source>
        <dbReference type="ARBA" id="ARBA00023015"/>
    </source>
</evidence>
<dbReference type="GO" id="GO:0043565">
    <property type="term" value="F:sequence-specific DNA binding"/>
    <property type="evidence" value="ECO:0007669"/>
    <property type="project" value="InterPro"/>
</dbReference>
<keyword evidence="7" id="KW-1185">Reference proteome</keyword>
<dbReference type="InterPro" id="IPR047264">
    <property type="entry name" value="Cupin_HpaA-like_N"/>
</dbReference>
<evidence type="ECO:0000313" key="6">
    <source>
        <dbReference type="EMBL" id="OWT56236.1"/>
    </source>
</evidence>
<dbReference type="SUPFAM" id="SSF51182">
    <property type="entry name" value="RmlC-like cupins"/>
    <property type="match status" value="1"/>
</dbReference>
<dbReference type="PANTHER" id="PTHR43280">
    <property type="entry name" value="ARAC-FAMILY TRANSCRIPTIONAL REGULATOR"/>
    <property type="match status" value="1"/>
</dbReference>
<dbReference type="PRINTS" id="PR00032">
    <property type="entry name" value="HTHARAC"/>
</dbReference>
<organism evidence="6 7">
    <name type="scientific">Candidimonas nitroreducens</name>
    <dbReference type="NCBI Taxonomy" id="683354"/>
    <lineage>
        <taxon>Bacteria</taxon>
        <taxon>Pseudomonadati</taxon>
        <taxon>Pseudomonadota</taxon>
        <taxon>Betaproteobacteria</taxon>
        <taxon>Burkholderiales</taxon>
        <taxon>Alcaligenaceae</taxon>
        <taxon>Candidimonas</taxon>
    </lineage>
</organism>
<evidence type="ECO:0000256" key="4">
    <source>
        <dbReference type="ARBA" id="ARBA00023163"/>
    </source>
</evidence>
<dbReference type="InterPro" id="IPR011051">
    <property type="entry name" value="RmlC_Cupin_sf"/>
</dbReference>
<keyword evidence="2" id="KW-0238">DNA-binding</keyword>
<gene>
    <name evidence="6" type="ORF">CEY11_19635</name>
</gene>
<evidence type="ECO:0000313" key="7">
    <source>
        <dbReference type="Proteomes" id="UP000214603"/>
    </source>
</evidence>
<dbReference type="Gene3D" id="2.60.120.10">
    <property type="entry name" value="Jelly Rolls"/>
    <property type="match status" value="1"/>
</dbReference>
<feature type="domain" description="HTH araC/xylS-type" evidence="5">
    <location>
        <begin position="190"/>
        <end position="288"/>
    </location>
</feature>
<dbReference type="PANTHER" id="PTHR43280:SF32">
    <property type="entry name" value="TRANSCRIPTIONAL REGULATORY PROTEIN"/>
    <property type="match status" value="1"/>
</dbReference>
<dbReference type="OrthoDB" id="9803764at2"/>
<dbReference type="SUPFAM" id="SSF46689">
    <property type="entry name" value="Homeodomain-like"/>
    <property type="match status" value="1"/>
</dbReference>
<evidence type="ECO:0000256" key="3">
    <source>
        <dbReference type="ARBA" id="ARBA00023159"/>
    </source>
</evidence>
<dbReference type="RefSeq" id="WP_088605113.1">
    <property type="nucleotide sequence ID" value="NZ_NJIH01000011.1"/>
</dbReference>
<proteinExistence type="predicted"/>
<dbReference type="GO" id="GO:0003700">
    <property type="term" value="F:DNA-binding transcription factor activity"/>
    <property type="evidence" value="ECO:0007669"/>
    <property type="project" value="InterPro"/>
</dbReference>
<dbReference type="SMART" id="SM00342">
    <property type="entry name" value="HTH_ARAC"/>
    <property type="match status" value="1"/>
</dbReference>